<comment type="catalytic activity">
    <reaction evidence="8">
        <text>Mo-molybdopterin + GTP + H(+) = Mo-molybdopterin guanine dinucleotide + diphosphate</text>
        <dbReference type="Rhea" id="RHEA:34243"/>
        <dbReference type="ChEBI" id="CHEBI:15378"/>
        <dbReference type="ChEBI" id="CHEBI:33019"/>
        <dbReference type="ChEBI" id="CHEBI:37565"/>
        <dbReference type="ChEBI" id="CHEBI:71302"/>
        <dbReference type="ChEBI" id="CHEBI:71310"/>
        <dbReference type="EC" id="2.7.7.77"/>
    </reaction>
</comment>
<evidence type="ECO:0000256" key="7">
    <source>
        <dbReference type="ARBA" id="ARBA00023150"/>
    </source>
</evidence>
<dbReference type="Gene3D" id="3.90.550.10">
    <property type="entry name" value="Spore Coat Polysaccharide Biosynthesis Protein SpsA, Chain A"/>
    <property type="match status" value="1"/>
</dbReference>
<keyword evidence="5 8" id="KW-0460">Magnesium</keyword>
<dbReference type="RefSeq" id="WP_259135735.1">
    <property type="nucleotide sequence ID" value="NZ_JANUCS010000024.1"/>
</dbReference>
<evidence type="ECO:0000256" key="2">
    <source>
        <dbReference type="ARBA" id="ARBA00022679"/>
    </source>
</evidence>
<comment type="domain">
    <text evidence="8">The N-terminal domain determines nucleotide recognition and specific binding, while the C-terminal domain determines the specific binding to the target protein.</text>
</comment>
<reference evidence="10 11" key="1">
    <citation type="submission" date="2018-08" db="EMBL/GenBank/DDBJ databases">
        <title>The metabolism and importance of syntrophic acetate oxidation coupled to methane or sulfide production in haloalkaline environments.</title>
        <authorList>
            <person name="Timmers P.H.A."/>
            <person name="Vavourakis C.D."/>
            <person name="Sorokin D.Y."/>
            <person name="Sinninghe Damste J.S."/>
            <person name="Muyzer G."/>
            <person name="Stams A.J.M."/>
            <person name="Plugge C.M."/>
        </authorList>
    </citation>
    <scope>NUCLEOTIDE SEQUENCE [LARGE SCALE GENOMIC DNA]</scope>
    <source>
        <strain evidence="10">MSAO_Arc3</strain>
    </source>
</reference>
<dbReference type="InterPro" id="IPR029044">
    <property type="entry name" value="Nucleotide-diphossugar_trans"/>
</dbReference>
<evidence type="ECO:0000313" key="10">
    <source>
        <dbReference type="EMBL" id="RQD86026.1"/>
    </source>
</evidence>
<evidence type="ECO:0000256" key="5">
    <source>
        <dbReference type="ARBA" id="ARBA00022842"/>
    </source>
</evidence>
<feature type="binding site" evidence="8">
    <location>
        <begin position="9"/>
        <end position="11"/>
    </location>
    <ligand>
        <name>GTP</name>
        <dbReference type="ChEBI" id="CHEBI:37565"/>
    </ligand>
</feature>
<dbReference type="GO" id="GO:0006777">
    <property type="term" value="P:Mo-molybdopterin cofactor biosynthetic process"/>
    <property type="evidence" value="ECO:0007669"/>
    <property type="project" value="UniProtKB-KW"/>
</dbReference>
<keyword evidence="6 8" id="KW-0342">GTP-binding</keyword>
<dbReference type="EMBL" id="QZAB01000272">
    <property type="protein sequence ID" value="RQD86026.1"/>
    <property type="molecule type" value="Genomic_DNA"/>
</dbReference>
<evidence type="ECO:0000256" key="1">
    <source>
        <dbReference type="ARBA" id="ARBA00022490"/>
    </source>
</evidence>
<evidence type="ECO:0000256" key="4">
    <source>
        <dbReference type="ARBA" id="ARBA00022741"/>
    </source>
</evidence>
<dbReference type="EC" id="2.7.7.77" evidence="8"/>
<evidence type="ECO:0000256" key="6">
    <source>
        <dbReference type="ARBA" id="ARBA00023134"/>
    </source>
</evidence>
<proteinExistence type="inferred from homology"/>
<protein>
    <recommendedName>
        <fullName evidence="8">Probable molybdenum cofactor guanylyltransferase</fullName>
        <shortName evidence="8">MoCo guanylyltransferase</shortName>
        <ecNumber evidence="8">2.7.7.77</ecNumber>
    </recommendedName>
    <alternativeName>
        <fullName evidence="8">GTP:molybdopterin guanylyltransferase</fullName>
    </alternativeName>
    <alternativeName>
        <fullName evidence="8">Mo-MPT guanylyltransferase</fullName>
    </alternativeName>
    <alternativeName>
        <fullName evidence="8">Molybdopterin guanylyltransferase</fullName>
    </alternativeName>
    <alternativeName>
        <fullName evidence="8">Molybdopterin-guanine dinucleotide synthase</fullName>
        <shortName evidence="8">MGD synthase</shortName>
    </alternativeName>
</protein>
<comment type="similarity">
    <text evidence="8">Belongs to the MobA family.</text>
</comment>
<organism evidence="10 11">
    <name type="scientific">Methanosalsum natronophilum</name>
    <dbReference type="NCBI Taxonomy" id="768733"/>
    <lineage>
        <taxon>Archaea</taxon>
        <taxon>Methanobacteriati</taxon>
        <taxon>Methanobacteriota</taxon>
        <taxon>Stenosarchaea group</taxon>
        <taxon>Methanomicrobia</taxon>
        <taxon>Methanosarcinales</taxon>
        <taxon>Methanosarcinaceae</taxon>
        <taxon>Methanosalsum</taxon>
    </lineage>
</organism>
<keyword evidence="10" id="KW-0548">Nucleotidyltransferase</keyword>
<dbReference type="PANTHER" id="PTHR19136">
    <property type="entry name" value="MOLYBDENUM COFACTOR GUANYLYLTRANSFERASE"/>
    <property type="match status" value="1"/>
</dbReference>
<dbReference type="InterPro" id="IPR025877">
    <property type="entry name" value="MobA-like_NTP_Trfase"/>
</dbReference>
<dbReference type="Proteomes" id="UP000284763">
    <property type="component" value="Unassembled WGS sequence"/>
</dbReference>
<feature type="binding site" evidence="8">
    <location>
        <position position="105"/>
    </location>
    <ligand>
        <name>GTP</name>
        <dbReference type="ChEBI" id="CHEBI:37565"/>
    </ligand>
</feature>
<gene>
    <name evidence="8" type="primary">mobA</name>
    <name evidence="10" type="ORF">D5R95_04140</name>
</gene>
<dbReference type="SUPFAM" id="SSF53448">
    <property type="entry name" value="Nucleotide-diphospho-sugar transferases"/>
    <property type="match status" value="1"/>
</dbReference>
<dbReference type="GO" id="GO:0005525">
    <property type="term" value="F:GTP binding"/>
    <property type="evidence" value="ECO:0007669"/>
    <property type="project" value="UniProtKB-UniRule"/>
</dbReference>
<keyword evidence="3 8" id="KW-0479">Metal-binding</keyword>
<comment type="caution">
    <text evidence="8">Lacks conserved residue(s) required for the propagation of feature annotation.</text>
</comment>
<keyword evidence="2 8" id="KW-0808">Transferase</keyword>
<dbReference type="CDD" id="cd02503">
    <property type="entry name" value="MobA"/>
    <property type="match status" value="1"/>
</dbReference>
<name>A0A3R7VYF8_9EURY</name>
<evidence type="ECO:0000256" key="3">
    <source>
        <dbReference type="ARBA" id="ARBA00022723"/>
    </source>
</evidence>
<comment type="caution">
    <text evidence="10">The sequence shown here is derived from an EMBL/GenBank/DDBJ whole genome shotgun (WGS) entry which is preliminary data.</text>
</comment>
<dbReference type="Pfam" id="PF12804">
    <property type="entry name" value="NTP_transf_3"/>
    <property type="match status" value="1"/>
</dbReference>
<dbReference type="GO" id="GO:0046872">
    <property type="term" value="F:metal ion binding"/>
    <property type="evidence" value="ECO:0007669"/>
    <property type="project" value="UniProtKB-KW"/>
</dbReference>
<comment type="subcellular location">
    <subcellularLocation>
        <location evidence="8">Cytoplasm</location>
    </subcellularLocation>
</comment>
<evidence type="ECO:0000259" key="9">
    <source>
        <dbReference type="Pfam" id="PF12804"/>
    </source>
</evidence>
<dbReference type="InterPro" id="IPR013482">
    <property type="entry name" value="Molybde_CF_guanTrfase"/>
</dbReference>
<feature type="binding site" evidence="8">
    <location>
        <position position="22"/>
    </location>
    <ligand>
        <name>GTP</name>
        <dbReference type="ChEBI" id="CHEBI:37565"/>
    </ligand>
</feature>
<accession>A0A3R7VYF8</accession>
<keyword evidence="4 8" id="KW-0547">Nucleotide-binding</keyword>
<evidence type="ECO:0000313" key="11">
    <source>
        <dbReference type="Proteomes" id="UP000284763"/>
    </source>
</evidence>
<dbReference type="PANTHER" id="PTHR19136:SF81">
    <property type="entry name" value="MOLYBDENUM COFACTOR GUANYLYLTRANSFERASE"/>
    <property type="match status" value="1"/>
</dbReference>
<comment type="function">
    <text evidence="8">Transfers a GMP moiety from GTP to Mo-molybdopterin (Mo-MPT) cofactor (Moco or molybdenum cofactor) to form Mo-molybdopterin guanine dinucleotide (Mo-MGD) cofactor.</text>
</comment>
<evidence type="ECO:0000256" key="8">
    <source>
        <dbReference type="HAMAP-Rule" id="MF_00316"/>
    </source>
</evidence>
<keyword evidence="7 8" id="KW-0501">Molybdenum cofactor biosynthesis</keyword>
<dbReference type="GO" id="GO:0005737">
    <property type="term" value="C:cytoplasm"/>
    <property type="evidence" value="ECO:0007669"/>
    <property type="project" value="UniProtKB-SubCell"/>
</dbReference>
<dbReference type="GO" id="GO:0061603">
    <property type="term" value="F:molybdenum cofactor guanylyltransferase activity"/>
    <property type="evidence" value="ECO:0007669"/>
    <property type="project" value="UniProtKB-EC"/>
</dbReference>
<feature type="binding site" evidence="8">
    <location>
        <position position="76"/>
    </location>
    <ligand>
        <name>GTP</name>
        <dbReference type="ChEBI" id="CHEBI:37565"/>
    </ligand>
</feature>
<comment type="cofactor">
    <cofactor evidence="8">
        <name>Mg(2+)</name>
        <dbReference type="ChEBI" id="CHEBI:18420"/>
    </cofactor>
</comment>
<feature type="domain" description="MobA-like NTP transferase" evidence="9">
    <location>
        <begin position="7"/>
        <end position="164"/>
    </location>
</feature>
<sequence>MNNFSFLILAGGYGVRLGNIDKGLIQLGFQTLLERIINTGNQLSAEIIISFRDENQKQVYANNISHFLNINKIVFDKREGIGPLEGIFQGAKIASSKYIFITAVDMPFINKNVIELICKYAQNYDAVIPIWENGRLEPLHSVYRTNILIKESDRSIKRGERYVIAPIRNFENIFYLNTNIIRSIDPELKSFTNINTHKDLMKAKNIFK</sequence>
<feature type="binding site" evidence="8">
    <location>
        <position position="105"/>
    </location>
    <ligand>
        <name>Mg(2+)</name>
        <dbReference type="ChEBI" id="CHEBI:18420"/>
    </ligand>
</feature>
<dbReference type="AlphaFoldDB" id="A0A3R7VYF8"/>
<keyword evidence="1 8" id="KW-0963">Cytoplasm</keyword>
<dbReference type="HAMAP" id="MF_00316">
    <property type="entry name" value="MobA"/>
    <property type="match status" value="1"/>
</dbReference>